<keyword evidence="1" id="KW-1185">Reference proteome</keyword>
<sequence>MFVKANKFGSLKFILFKQLMVFSVNKQKCLYNIFLIVGKCCKLCLKKFPFLTEISRTFQYKIKKFTYNKRKEFDNDNNNMYK</sequence>
<dbReference type="AlphaFoldDB" id="A0A0N5CEV4"/>
<accession>A0A0N5CEV4</accession>
<proteinExistence type="predicted"/>
<dbReference type="Proteomes" id="UP000046392">
    <property type="component" value="Unplaced"/>
</dbReference>
<protein>
    <submittedName>
        <fullName evidence="2">Uncharacterized protein</fullName>
    </submittedName>
</protein>
<evidence type="ECO:0000313" key="2">
    <source>
        <dbReference type="WBParaSite" id="SPAL_0001639100.1"/>
    </source>
</evidence>
<organism evidence="1 2">
    <name type="scientific">Strongyloides papillosus</name>
    <name type="common">Intestinal threadworm</name>
    <dbReference type="NCBI Taxonomy" id="174720"/>
    <lineage>
        <taxon>Eukaryota</taxon>
        <taxon>Metazoa</taxon>
        <taxon>Ecdysozoa</taxon>
        <taxon>Nematoda</taxon>
        <taxon>Chromadorea</taxon>
        <taxon>Rhabditida</taxon>
        <taxon>Tylenchina</taxon>
        <taxon>Panagrolaimomorpha</taxon>
        <taxon>Strongyloidoidea</taxon>
        <taxon>Strongyloididae</taxon>
        <taxon>Strongyloides</taxon>
    </lineage>
</organism>
<evidence type="ECO:0000313" key="1">
    <source>
        <dbReference type="Proteomes" id="UP000046392"/>
    </source>
</evidence>
<name>A0A0N5CEV4_STREA</name>
<reference evidence="2" key="1">
    <citation type="submission" date="2017-02" db="UniProtKB">
        <authorList>
            <consortium name="WormBaseParasite"/>
        </authorList>
    </citation>
    <scope>IDENTIFICATION</scope>
</reference>
<dbReference type="WBParaSite" id="SPAL_0001639100.1">
    <property type="protein sequence ID" value="SPAL_0001639100.1"/>
    <property type="gene ID" value="SPAL_0001639100"/>
</dbReference>